<name>A0A0K2RYS1_9MICC</name>
<dbReference type="EMBL" id="AP014938">
    <property type="protein sequence ID" value="BAS20021.1"/>
    <property type="molecule type" value="Genomic_DNA"/>
</dbReference>
<feature type="transmembrane region" description="Helical" evidence="2">
    <location>
        <begin position="132"/>
        <end position="148"/>
    </location>
</feature>
<evidence type="ECO:0000256" key="2">
    <source>
        <dbReference type="SAM" id="Phobius"/>
    </source>
</evidence>
<dbReference type="PATRIC" id="fig|43675.28.peg.792"/>
<gene>
    <name evidence="3" type="ORF">RM6536_0774</name>
</gene>
<accession>A0A0K2RYS1</accession>
<protein>
    <submittedName>
        <fullName evidence="3">Uncharacterized protein</fullName>
    </submittedName>
</protein>
<keyword evidence="2" id="KW-0812">Transmembrane</keyword>
<evidence type="ECO:0000313" key="3">
    <source>
        <dbReference type="EMBL" id="BAS20021.1"/>
    </source>
</evidence>
<keyword evidence="2" id="KW-0472">Membrane</keyword>
<proteinExistence type="predicted"/>
<evidence type="ECO:0000313" key="4">
    <source>
        <dbReference type="Proteomes" id="UP000066203"/>
    </source>
</evidence>
<reference evidence="4" key="1">
    <citation type="submission" date="2015-08" db="EMBL/GenBank/DDBJ databases">
        <title>Complete genome sequence of Rothia mucilaginosa strain NUM-Rm6536.</title>
        <authorList>
            <person name="Nambu T."/>
        </authorList>
    </citation>
    <scope>NUCLEOTIDE SEQUENCE [LARGE SCALE GENOMIC DNA]</scope>
    <source>
        <strain evidence="4">NUM-Rm6536</strain>
    </source>
</reference>
<sequence>MAFRCGERPSASRFRVLAAYSPVSRETPAFPLLPVYPREVSMCPSASQPRKIQPGKDQFPKSQSQKSQQPEPAQSYDPSSFSDTFRAMARESLVKNQKNRPDSPIVSISPVLIVLGAIAAALYGLWQSWACLIPLVLILVLMWVRYTMQRQALNDFAELEAARTAWKKTRDRQYLELMAAQSARILDENKALTKQARAHVQEYADFAAQRLGTQR</sequence>
<keyword evidence="2" id="KW-1133">Transmembrane helix</keyword>
<dbReference type="Proteomes" id="UP000066203">
    <property type="component" value="Chromosome"/>
</dbReference>
<feature type="transmembrane region" description="Helical" evidence="2">
    <location>
        <begin position="105"/>
        <end position="126"/>
    </location>
</feature>
<dbReference type="AlphaFoldDB" id="A0A0K2RYS1"/>
<organism evidence="3">
    <name type="scientific">Rothia mucilaginosa</name>
    <dbReference type="NCBI Taxonomy" id="43675"/>
    <lineage>
        <taxon>Bacteria</taxon>
        <taxon>Bacillati</taxon>
        <taxon>Actinomycetota</taxon>
        <taxon>Actinomycetes</taxon>
        <taxon>Micrococcales</taxon>
        <taxon>Micrococcaceae</taxon>
        <taxon>Rothia</taxon>
    </lineage>
</organism>
<feature type="region of interest" description="Disordered" evidence="1">
    <location>
        <begin position="45"/>
        <end position="80"/>
    </location>
</feature>
<evidence type="ECO:0000256" key="1">
    <source>
        <dbReference type="SAM" id="MobiDB-lite"/>
    </source>
</evidence>
<feature type="compositionally biased region" description="Low complexity" evidence="1">
    <location>
        <begin position="56"/>
        <end position="75"/>
    </location>
</feature>